<dbReference type="EMBL" id="JAWDJW010006571">
    <property type="protein sequence ID" value="KAK3064243.1"/>
    <property type="molecule type" value="Genomic_DNA"/>
</dbReference>
<organism evidence="1 2">
    <name type="scientific">Coniosporium uncinatum</name>
    <dbReference type="NCBI Taxonomy" id="93489"/>
    <lineage>
        <taxon>Eukaryota</taxon>
        <taxon>Fungi</taxon>
        <taxon>Dikarya</taxon>
        <taxon>Ascomycota</taxon>
        <taxon>Pezizomycotina</taxon>
        <taxon>Dothideomycetes</taxon>
        <taxon>Dothideomycetes incertae sedis</taxon>
        <taxon>Coniosporium</taxon>
    </lineage>
</organism>
<gene>
    <name evidence="1" type="ORF">LTS18_008917</name>
</gene>
<sequence>MAASEPGRNSIPALPSDRAERDSLDNTNPLNTLFDPQQSPNDLFLDPFDAFGGFGSSLNDLVESLAEPSPDILETISETTEVPVPTKSKRHRNDGRADALSACWTSPLCPNNNKEGTPPNPSTCGGGCAPFLFDTKTEDSPQTDISSLNEPVNTLPRTSRPMLKRIESASDAELGRSFAISSSGSPNTVTSAEDKEDAEYRRPTPKSKAKVGRQPHTAVERKYRDSINNQLECLRKVVPSLQHSPDDADIEDLPAPPSKPSKAMILASATAHIKHVEKEKKRLSDENLALRAKIKSLQALVKCDDCSLMHYVMDMKIRAPS</sequence>
<evidence type="ECO:0000313" key="2">
    <source>
        <dbReference type="Proteomes" id="UP001186974"/>
    </source>
</evidence>
<proteinExistence type="predicted"/>
<evidence type="ECO:0000313" key="1">
    <source>
        <dbReference type="EMBL" id="KAK3064243.1"/>
    </source>
</evidence>
<keyword evidence="2" id="KW-1185">Reference proteome</keyword>
<dbReference type="Proteomes" id="UP001186974">
    <property type="component" value="Unassembled WGS sequence"/>
</dbReference>
<reference evidence="1" key="1">
    <citation type="submission" date="2024-09" db="EMBL/GenBank/DDBJ databases">
        <title>Black Yeasts Isolated from many extreme environments.</title>
        <authorList>
            <person name="Coleine C."/>
            <person name="Stajich J.E."/>
            <person name="Selbmann L."/>
        </authorList>
    </citation>
    <scope>NUCLEOTIDE SEQUENCE</scope>
    <source>
        <strain evidence="1">CCFEE 5737</strain>
    </source>
</reference>
<protein>
    <submittedName>
        <fullName evidence="1">Uncharacterized protein</fullName>
    </submittedName>
</protein>
<comment type="caution">
    <text evidence="1">The sequence shown here is derived from an EMBL/GenBank/DDBJ whole genome shotgun (WGS) entry which is preliminary data.</text>
</comment>
<accession>A0ACC3DAM7</accession>
<name>A0ACC3DAM7_9PEZI</name>